<dbReference type="PROSITE" id="PS51257">
    <property type="entry name" value="PROKAR_LIPOPROTEIN"/>
    <property type="match status" value="1"/>
</dbReference>
<dbReference type="AlphaFoldDB" id="A0A3N0CCY2"/>
<accession>A0A3N0CCY2</accession>
<dbReference type="EMBL" id="RJSE01000008">
    <property type="protein sequence ID" value="RNL61278.1"/>
    <property type="molecule type" value="Genomic_DNA"/>
</dbReference>
<sequence length="283" mass="29972">MTRRLLPALLAAAIALGAAGCGGDPAPAADAPHTHTALAAGDGTRASYVGYTLADVRFPARPGVPGTLSFQIQDDRKQPVTDFLVELTKEMHVYVVSTDLSVFRHVHPEKAADGTWTGNLTVPRPGRYRVVVEFTARDEGGNGDQVVLGVERTLGTPGKDVPAPPATTETTVDGTTVTITKPPTVGYEHQMELGISRDGEPAALGTYLGVYAHVSAFNLATGALVHMHPLGSPETRDGRSDLTFHTGFRVPGDYRMFVQTRLSGVVRTIPMTITVTGEQPPAP</sequence>
<comment type="caution">
    <text evidence="1">The sequence shown here is derived from an EMBL/GenBank/DDBJ whole genome shotgun (WGS) entry which is preliminary data.</text>
</comment>
<evidence type="ECO:0000313" key="1">
    <source>
        <dbReference type="EMBL" id="RNL61278.1"/>
    </source>
</evidence>
<name>A0A3N0CCY2_9ACTN</name>
<proteinExistence type="predicted"/>
<gene>
    <name evidence="1" type="ORF">EFK50_18110</name>
</gene>
<evidence type="ECO:0008006" key="3">
    <source>
        <dbReference type="Google" id="ProtNLM"/>
    </source>
</evidence>
<reference evidence="1 2" key="1">
    <citation type="submission" date="2018-11" db="EMBL/GenBank/DDBJ databases">
        <authorList>
            <person name="Li F."/>
        </authorList>
    </citation>
    <scope>NUCLEOTIDE SEQUENCE [LARGE SCALE GENOMIC DNA]</scope>
    <source>
        <strain evidence="1 2">Gsoil 097</strain>
    </source>
</reference>
<organism evidence="1 2">
    <name type="scientific">Nocardioides marmoriginsengisoli</name>
    <dbReference type="NCBI Taxonomy" id="661483"/>
    <lineage>
        <taxon>Bacteria</taxon>
        <taxon>Bacillati</taxon>
        <taxon>Actinomycetota</taxon>
        <taxon>Actinomycetes</taxon>
        <taxon>Propionibacteriales</taxon>
        <taxon>Nocardioidaceae</taxon>
        <taxon>Nocardioides</taxon>
    </lineage>
</organism>
<dbReference type="Proteomes" id="UP000267128">
    <property type="component" value="Unassembled WGS sequence"/>
</dbReference>
<dbReference type="OrthoDB" id="128043at2"/>
<dbReference type="RefSeq" id="WP_123228990.1">
    <property type="nucleotide sequence ID" value="NZ_RJSE01000008.1"/>
</dbReference>
<protein>
    <recommendedName>
        <fullName evidence="3">Heavy-metal-associated domain-containing protein</fullName>
    </recommendedName>
</protein>
<evidence type="ECO:0000313" key="2">
    <source>
        <dbReference type="Proteomes" id="UP000267128"/>
    </source>
</evidence>
<keyword evidence="2" id="KW-1185">Reference proteome</keyword>